<keyword evidence="2" id="KW-1185">Reference proteome</keyword>
<evidence type="ECO:0000313" key="1">
    <source>
        <dbReference type="EMBL" id="KIK47940.1"/>
    </source>
</evidence>
<reference evidence="1 2" key="1">
    <citation type="submission" date="2014-04" db="EMBL/GenBank/DDBJ databases">
        <authorList>
            <consortium name="DOE Joint Genome Institute"/>
            <person name="Kuo A."/>
            <person name="Ruytinx J."/>
            <person name="Rineau F."/>
            <person name="Colpaert J."/>
            <person name="Kohler A."/>
            <person name="Nagy L.G."/>
            <person name="Floudas D."/>
            <person name="Copeland A."/>
            <person name="Barry K.W."/>
            <person name="Cichocki N."/>
            <person name="Veneault-Fourrey C."/>
            <person name="LaButti K."/>
            <person name="Lindquist E.A."/>
            <person name="Lipzen A."/>
            <person name="Lundell T."/>
            <person name="Morin E."/>
            <person name="Murat C."/>
            <person name="Sun H."/>
            <person name="Tunlid A."/>
            <person name="Henrissat B."/>
            <person name="Grigoriev I.V."/>
            <person name="Hibbett D.S."/>
            <person name="Martin F."/>
            <person name="Nordberg H.P."/>
            <person name="Cantor M.N."/>
            <person name="Hua S.X."/>
        </authorList>
    </citation>
    <scope>NUCLEOTIDE SEQUENCE [LARGE SCALE GENOMIC DNA]</scope>
    <source>
        <strain evidence="1 2">UH-Slu-Lm8-n1</strain>
    </source>
</reference>
<sequence length="128" mass="14296">MKLVRSSKNEKHTRKPAAVVSKVTNNQCVASRRSNKSYWSMLFVRGATKTLPKTAPQHKYAAIPLGTIRKPLETGLDDYEWVFVQTRRNRGTIHTMQSAGVTRINMSSVLLRPAAGMRIDPQNATSNA</sequence>
<gene>
    <name evidence="1" type="ORF">CY34DRAFT_149056</name>
</gene>
<evidence type="ECO:0000313" key="2">
    <source>
        <dbReference type="Proteomes" id="UP000054485"/>
    </source>
</evidence>
<dbReference type="InParanoid" id="A0A0D0ACJ4"/>
<dbReference type="HOGENOM" id="CLU_1961024_0_0_1"/>
<protein>
    <submittedName>
        <fullName evidence="1">Unplaced genomic scaffold CY34scaffold_11, whole genome shotgun sequence</fullName>
    </submittedName>
</protein>
<dbReference type="AlphaFoldDB" id="A0A0D0ACJ4"/>
<dbReference type="EMBL" id="KN835142">
    <property type="protein sequence ID" value="KIK47940.1"/>
    <property type="molecule type" value="Genomic_DNA"/>
</dbReference>
<name>A0A0D0ACJ4_9AGAM</name>
<reference evidence="2" key="2">
    <citation type="submission" date="2015-01" db="EMBL/GenBank/DDBJ databases">
        <title>Evolutionary Origins and Diversification of the Mycorrhizal Mutualists.</title>
        <authorList>
            <consortium name="DOE Joint Genome Institute"/>
            <consortium name="Mycorrhizal Genomics Consortium"/>
            <person name="Kohler A."/>
            <person name="Kuo A."/>
            <person name="Nagy L.G."/>
            <person name="Floudas D."/>
            <person name="Copeland A."/>
            <person name="Barry K.W."/>
            <person name="Cichocki N."/>
            <person name="Veneault-Fourrey C."/>
            <person name="LaButti K."/>
            <person name="Lindquist E.A."/>
            <person name="Lipzen A."/>
            <person name="Lundell T."/>
            <person name="Morin E."/>
            <person name="Murat C."/>
            <person name="Riley R."/>
            <person name="Ohm R."/>
            <person name="Sun H."/>
            <person name="Tunlid A."/>
            <person name="Henrissat B."/>
            <person name="Grigoriev I.V."/>
            <person name="Hibbett D.S."/>
            <person name="Martin F."/>
        </authorList>
    </citation>
    <scope>NUCLEOTIDE SEQUENCE [LARGE SCALE GENOMIC DNA]</scope>
    <source>
        <strain evidence="2">UH-Slu-Lm8-n1</strain>
    </source>
</reference>
<accession>A0A0D0ACJ4</accession>
<proteinExistence type="predicted"/>
<dbReference type="Proteomes" id="UP000054485">
    <property type="component" value="Unassembled WGS sequence"/>
</dbReference>
<organism evidence="1 2">
    <name type="scientific">Suillus luteus UH-Slu-Lm8-n1</name>
    <dbReference type="NCBI Taxonomy" id="930992"/>
    <lineage>
        <taxon>Eukaryota</taxon>
        <taxon>Fungi</taxon>
        <taxon>Dikarya</taxon>
        <taxon>Basidiomycota</taxon>
        <taxon>Agaricomycotina</taxon>
        <taxon>Agaricomycetes</taxon>
        <taxon>Agaricomycetidae</taxon>
        <taxon>Boletales</taxon>
        <taxon>Suillineae</taxon>
        <taxon>Suillaceae</taxon>
        <taxon>Suillus</taxon>
    </lineage>
</organism>